<accession>T0QWK3</accession>
<feature type="transmembrane region" description="Helical" evidence="2">
    <location>
        <begin position="81"/>
        <end position="105"/>
    </location>
</feature>
<keyword evidence="2" id="KW-1133">Transmembrane helix</keyword>
<dbReference type="GeneID" id="19941065"/>
<evidence type="ECO:0000313" key="4">
    <source>
        <dbReference type="Proteomes" id="UP000030762"/>
    </source>
</evidence>
<proteinExistence type="predicted"/>
<feature type="region of interest" description="Disordered" evidence="1">
    <location>
        <begin position="1"/>
        <end position="57"/>
    </location>
</feature>
<sequence length="837" mass="87207">MMTGADDDEYSSPMPLKSEIYKDDADGGSDHDGDAGAASDVSEPMHEPSRRPRRFRVLRSHGDARPRFAFRRRREADGDHTFWNFVLLLSFLSLAVLIAIAIFLAQTDFFVEHQVDLLGTYVDEHFTVVSTETASVYLKNNGHAPATASIALEDGTMRIGQYKRIPSDDADGDDLAPRFHGVEVFGNGTVTYSNGLVAPSVQAATVHAGNVIFKDGTTMTTAADVSGGLVQAGDLNFASQKGAIVASTSGQQRLRVNADGAVCFPNPDAVPPEDPSALGITIDGRLGRIALGAHLVLHADKTTAGLQATTPLTLEAHELVLGRDGASSVRVMPRSSSSQIRLELVGQSAADAGGDVLVSGGPGAVGGTVTIQGGVGSTRTLGHVAINTDEHVMTTTSIGSNQPDSHVKLSGALALNSGSNELPTSIGGAVAVAGASFAVGSTTVHLGSAKTTTDVAVAATAISLTSAKTLNVTAESMGLRAVSMALGAASTLALEATTQLQMTTGMLTMHATEVHINSPASSSSSSVEIHGSIALGANAGFRKHVNKTMVALGGSAVLLGDPTDTNYVSLAAAQSITVAVNGSSLAIASGPNQMVALAAPTGMTLGVPDAPAMILASKAVHIQANQIQIGDASLSTQVHLDGNIFVNGVEWHARRRLDAETSSALLLWQSTSGSMAVDIRTRQEFRLAFTSYMDHSMEAPAPFADSAFVVTYPSPPPTPYVQLAMSIHGLRALTTSAISTPLLLRCRLVQTSFDAMGRRATVLLEASTDVDVCSGDDANECMADDIAPSLHTFSVQPYAASTQYTMTCALRFKRPHAALDATLSLHYDRAEVTARRL</sequence>
<dbReference type="AlphaFoldDB" id="T0QWK3"/>
<feature type="compositionally biased region" description="Acidic residues" evidence="1">
    <location>
        <begin position="1"/>
        <end position="10"/>
    </location>
</feature>
<protein>
    <submittedName>
        <fullName evidence="3">Uncharacterized protein</fullName>
    </submittedName>
</protein>
<dbReference type="EMBL" id="JH767132">
    <property type="protein sequence ID" value="EQC42609.1"/>
    <property type="molecule type" value="Genomic_DNA"/>
</dbReference>
<dbReference type="OMA" id="THEVNIH"/>
<keyword evidence="4" id="KW-1185">Reference proteome</keyword>
<feature type="compositionally biased region" description="Basic and acidic residues" evidence="1">
    <location>
        <begin position="19"/>
        <end position="34"/>
    </location>
</feature>
<organism evidence="3 4">
    <name type="scientific">Saprolegnia diclina (strain VS20)</name>
    <dbReference type="NCBI Taxonomy" id="1156394"/>
    <lineage>
        <taxon>Eukaryota</taxon>
        <taxon>Sar</taxon>
        <taxon>Stramenopiles</taxon>
        <taxon>Oomycota</taxon>
        <taxon>Saprolegniomycetes</taxon>
        <taxon>Saprolegniales</taxon>
        <taxon>Saprolegniaceae</taxon>
        <taxon>Saprolegnia</taxon>
    </lineage>
</organism>
<gene>
    <name evidence="3" type="ORF">SDRG_00338</name>
</gene>
<keyword evidence="2" id="KW-0472">Membrane</keyword>
<evidence type="ECO:0000313" key="3">
    <source>
        <dbReference type="EMBL" id="EQC42609.1"/>
    </source>
</evidence>
<reference evidence="3 4" key="1">
    <citation type="submission" date="2012-04" db="EMBL/GenBank/DDBJ databases">
        <title>The Genome Sequence of Saprolegnia declina VS20.</title>
        <authorList>
            <consortium name="The Broad Institute Genome Sequencing Platform"/>
            <person name="Russ C."/>
            <person name="Nusbaum C."/>
            <person name="Tyler B."/>
            <person name="van West P."/>
            <person name="Dieguez-Uribeondo J."/>
            <person name="de Bruijn I."/>
            <person name="Tripathy S."/>
            <person name="Jiang R."/>
            <person name="Young S.K."/>
            <person name="Zeng Q."/>
            <person name="Gargeya S."/>
            <person name="Fitzgerald M."/>
            <person name="Haas B."/>
            <person name="Abouelleil A."/>
            <person name="Alvarado L."/>
            <person name="Arachchi H.M."/>
            <person name="Berlin A."/>
            <person name="Chapman S.B."/>
            <person name="Goldberg J."/>
            <person name="Griggs A."/>
            <person name="Gujja S."/>
            <person name="Hansen M."/>
            <person name="Howarth C."/>
            <person name="Imamovic A."/>
            <person name="Larimer J."/>
            <person name="McCowen C."/>
            <person name="Montmayeur A."/>
            <person name="Murphy C."/>
            <person name="Neiman D."/>
            <person name="Pearson M."/>
            <person name="Priest M."/>
            <person name="Roberts A."/>
            <person name="Saif S."/>
            <person name="Shea T."/>
            <person name="Sisk P."/>
            <person name="Sykes S."/>
            <person name="Wortman J."/>
            <person name="Nusbaum C."/>
            <person name="Birren B."/>
        </authorList>
    </citation>
    <scope>NUCLEOTIDE SEQUENCE [LARGE SCALE GENOMIC DNA]</scope>
    <source>
        <strain evidence="3 4">VS20</strain>
    </source>
</reference>
<dbReference type="OrthoDB" id="196040at2759"/>
<dbReference type="Proteomes" id="UP000030762">
    <property type="component" value="Unassembled WGS sequence"/>
</dbReference>
<dbReference type="VEuPathDB" id="FungiDB:SDRG_00338"/>
<keyword evidence="2" id="KW-0812">Transmembrane</keyword>
<dbReference type="RefSeq" id="XP_008604032.1">
    <property type="nucleotide sequence ID" value="XM_008605810.1"/>
</dbReference>
<evidence type="ECO:0000256" key="1">
    <source>
        <dbReference type="SAM" id="MobiDB-lite"/>
    </source>
</evidence>
<name>T0QWK3_SAPDV</name>
<dbReference type="InParanoid" id="T0QWK3"/>
<dbReference type="eggNOG" id="ENOG502QVPQ">
    <property type="taxonomic scope" value="Eukaryota"/>
</dbReference>
<evidence type="ECO:0000256" key="2">
    <source>
        <dbReference type="SAM" id="Phobius"/>
    </source>
</evidence>